<evidence type="ECO:0000313" key="2">
    <source>
        <dbReference type="Proteomes" id="UP000634522"/>
    </source>
</evidence>
<comment type="caution">
    <text evidence="1">The sequence shown here is derived from an EMBL/GenBank/DDBJ whole genome shotgun (WGS) entry which is preliminary data.</text>
</comment>
<sequence>IDILQTDTAQLASEEAAWYLCAFAAQLNQATGVLVSIGSELVAGGQEGQKAVVKRYYLLSHPKVAEATPSGNGKAKAPAR</sequence>
<protein>
    <submittedName>
        <fullName evidence="1">Uncharacterized protein</fullName>
    </submittedName>
</protein>
<dbReference type="Proteomes" id="UP000634522">
    <property type="component" value="Unassembled WGS sequence"/>
</dbReference>
<gene>
    <name evidence="1" type="ORF">GPA27_28355</name>
</gene>
<name>A0ABX1NPS0_9RHOO</name>
<keyword evidence="2" id="KW-1185">Reference proteome</keyword>
<reference evidence="1 2" key="1">
    <citation type="submission" date="2019-12" db="EMBL/GenBank/DDBJ databases">
        <title>Comparative genomics gives insights into the taxonomy of the Azoarcus-Aromatoleum group and reveals separate origins of nif in the plant-associated Azoarcus and non-plant-associated Aromatoleum sub-groups.</title>
        <authorList>
            <person name="Lafos M."/>
            <person name="Maluk M."/>
            <person name="Batista M."/>
            <person name="Junghare M."/>
            <person name="Carmona M."/>
            <person name="Faoro H."/>
            <person name="Cruz L.M."/>
            <person name="Battistoni F."/>
            <person name="De Souza E."/>
            <person name="Pedrosa F."/>
            <person name="Chen W.-M."/>
            <person name="Poole P.S."/>
            <person name="Dixon R.A."/>
            <person name="James E.K."/>
        </authorList>
    </citation>
    <scope>NUCLEOTIDE SEQUENCE [LARGE SCALE GENOMIC DNA]</scope>
    <source>
        <strain evidence="1 2">T</strain>
    </source>
</reference>
<evidence type="ECO:0000313" key="1">
    <source>
        <dbReference type="EMBL" id="NMG01281.1"/>
    </source>
</evidence>
<accession>A0ABX1NPS0</accession>
<dbReference type="RefSeq" id="WP_169143741.1">
    <property type="nucleotide sequence ID" value="NZ_WTVS01000214.1"/>
</dbReference>
<feature type="non-terminal residue" evidence="1">
    <location>
        <position position="1"/>
    </location>
</feature>
<dbReference type="EMBL" id="WTVS01000214">
    <property type="protein sequence ID" value="NMG01281.1"/>
    <property type="molecule type" value="Genomic_DNA"/>
</dbReference>
<proteinExistence type="predicted"/>
<organism evidence="1 2">
    <name type="scientific">Aromatoleum toluolicum</name>
    <dbReference type="NCBI Taxonomy" id="90060"/>
    <lineage>
        <taxon>Bacteria</taxon>
        <taxon>Pseudomonadati</taxon>
        <taxon>Pseudomonadota</taxon>
        <taxon>Betaproteobacteria</taxon>
        <taxon>Rhodocyclales</taxon>
        <taxon>Rhodocyclaceae</taxon>
        <taxon>Aromatoleum</taxon>
    </lineage>
</organism>